<evidence type="ECO:0000256" key="2">
    <source>
        <dbReference type="ARBA" id="ARBA00022553"/>
    </source>
</evidence>
<dbReference type="PANTHER" id="PTHR43439">
    <property type="entry name" value="PHENYLACETATE-COENZYME A LIGASE"/>
    <property type="match status" value="1"/>
</dbReference>
<gene>
    <name evidence="4" type="ORF">Agabi119p4_2669</name>
</gene>
<sequence length="581" mass="64667">MRLPALEECPSISEALDFHREHNPQEPLYVFSVDSTASEPTSVSFEQFGRACDRVAQFVRPTSGHIGNESDGTVVALLLVTDVLLYQAMFVGIMKSGYVPFPMSQRLTPQAIIHLLTTASCHDLMVTSAMLPTKLLDTIKQELEIHHPNYELNILEMPSPSYIYPGHWGITTRSTSYPVPSQRSSPDSVALYFHSSGSTDLPKLVPHTNRVTCSWAALTLPRVEDFKTPSHRRYATMALLPAHGLAYLGNIIFGIYHGFTMGLYPPTGSSLSASPIVPTPENYLEHAKRTGCSSIIAPPIFVKAWARSESDVKELAKFRHIIFAGGPLSTEVGDALVAGGVNLQSIYGASEFGISTKFFPQRGREKDWEWHEFCDSGSHEFIDQGNGTYEYHFMSNELHRPSVINRPDGKGYASSDLFIKHPTNDKLWKIIGRLDDVVVLSTAANIVPGPIEAIMLNSPLIDGAIVFGRGHDRPGILIEPRSYQQFESPETTHEFCDLIWAQVERANSAVPLYSRILNEMILITSQDKPLPRTLKGTVMRKLALKLYEEEIERVYRDISLSDNNIRVALEFWGTPGLKNGP</sequence>
<reference evidence="4 5" key="1">
    <citation type="journal article" name="Sci. Rep.">
        <title>Telomere-to-telomere assembled and centromere annotated genomes of the two main subspecies of the button mushroom Agaricus bisporus reveal especially polymorphic chromosome ends.</title>
        <authorList>
            <person name="Sonnenberg A.S.M."/>
            <person name="Sedaghat-Telgerd N."/>
            <person name="Lavrijssen B."/>
            <person name="Ohm R.A."/>
            <person name="Hendrickx P.M."/>
            <person name="Scholtmeijer K."/>
            <person name="Baars J.J.P."/>
            <person name="van Peer A."/>
        </authorList>
    </citation>
    <scope>NUCLEOTIDE SEQUENCE [LARGE SCALE GENOMIC DNA]</scope>
    <source>
        <strain evidence="4 5">H119_p4</strain>
    </source>
</reference>
<evidence type="ECO:0000313" key="5">
    <source>
        <dbReference type="Proteomes" id="UP000629468"/>
    </source>
</evidence>
<comment type="caution">
    <text evidence="4">The sequence shown here is derived from an EMBL/GenBank/DDBJ whole genome shotgun (WGS) entry which is preliminary data.</text>
</comment>
<dbReference type="Pfam" id="PF00501">
    <property type="entry name" value="AMP-binding"/>
    <property type="match status" value="1"/>
</dbReference>
<dbReference type="Proteomes" id="UP000629468">
    <property type="component" value="Unassembled WGS sequence"/>
</dbReference>
<dbReference type="InterPro" id="IPR042099">
    <property type="entry name" value="ANL_N_sf"/>
</dbReference>
<name>A0A8H7F9L1_AGABI</name>
<dbReference type="InterPro" id="IPR051414">
    <property type="entry name" value="Adenylate-forming_Reductase"/>
</dbReference>
<dbReference type="Gene3D" id="3.40.50.12780">
    <property type="entry name" value="N-terminal domain of ligase-like"/>
    <property type="match status" value="1"/>
</dbReference>
<keyword evidence="2" id="KW-0597">Phosphoprotein</keyword>
<dbReference type="EMBL" id="JABXXO010000003">
    <property type="protein sequence ID" value="KAF7783293.1"/>
    <property type="molecule type" value="Genomic_DNA"/>
</dbReference>
<dbReference type="InterPro" id="IPR000873">
    <property type="entry name" value="AMP-dep_synth/lig_dom"/>
</dbReference>
<dbReference type="Pfam" id="PF23562">
    <property type="entry name" value="AMP-binding_C_3"/>
    <property type="match status" value="1"/>
</dbReference>
<proteinExistence type="predicted"/>
<dbReference type="AlphaFoldDB" id="A0A8H7F9L1"/>
<evidence type="ECO:0000313" key="4">
    <source>
        <dbReference type="EMBL" id="KAF7783293.1"/>
    </source>
</evidence>
<evidence type="ECO:0000259" key="3">
    <source>
        <dbReference type="Pfam" id="PF00501"/>
    </source>
</evidence>
<keyword evidence="1" id="KW-0596">Phosphopantetheine</keyword>
<evidence type="ECO:0000256" key="1">
    <source>
        <dbReference type="ARBA" id="ARBA00022450"/>
    </source>
</evidence>
<organism evidence="4 5">
    <name type="scientific">Agaricus bisporus var. burnettii</name>
    <dbReference type="NCBI Taxonomy" id="192524"/>
    <lineage>
        <taxon>Eukaryota</taxon>
        <taxon>Fungi</taxon>
        <taxon>Dikarya</taxon>
        <taxon>Basidiomycota</taxon>
        <taxon>Agaricomycotina</taxon>
        <taxon>Agaricomycetes</taxon>
        <taxon>Agaricomycetidae</taxon>
        <taxon>Agaricales</taxon>
        <taxon>Agaricineae</taxon>
        <taxon>Agaricaceae</taxon>
        <taxon>Agaricus</taxon>
    </lineage>
</organism>
<dbReference type="PANTHER" id="PTHR43439:SF2">
    <property type="entry name" value="ENZYME, PUTATIVE (JCVI)-RELATED"/>
    <property type="match status" value="1"/>
</dbReference>
<dbReference type="SUPFAM" id="SSF56801">
    <property type="entry name" value="Acetyl-CoA synthetase-like"/>
    <property type="match status" value="1"/>
</dbReference>
<accession>A0A8H7F9L1</accession>
<protein>
    <recommendedName>
        <fullName evidence="3">AMP-dependent synthetase/ligase domain-containing protein</fullName>
    </recommendedName>
</protein>
<feature type="domain" description="AMP-dependent synthetase/ligase" evidence="3">
    <location>
        <begin position="23"/>
        <end position="359"/>
    </location>
</feature>